<evidence type="ECO:0000256" key="2">
    <source>
        <dbReference type="ARBA" id="ARBA00022989"/>
    </source>
</evidence>
<comment type="caution">
    <text evidence="6">The sequence shown here is derived from an EMBL/GenBank/DDBJ whole genome shotgun (WGS) entry which is preliminary data.</text>
</comment>
<dbReference type="EMBL" id="LAVV01000444">
    <property type="protein sequence ID" value="KNZ64335.1"/>
    <property type="molecule type" value="Genomic_DNA"/>
</dbReference>
<feature type="compositionally biased region" description="Polar residues" evidence="4">
    <location>
        <begin position="1"/>
        <end position="14"/>
    </location>
</feature>
<dbReference type="InterPro" id="IPR028143">
    <property type="entry name" value="Get2/sif1"/>
</dbReference>
<evidence type="ECO:0000256" key="4">
    <source>
        <dbReference type="SAM" id="MobiDB-lite"/>
    </source>
</evidence>
<dbReference type="GO" id="GO:0006890">
    <property type="term" value="P:retrograde vesicle-mediated transport, Golgi to endoplasmic reticulum"/>
    <property type="evidence" value="ECO:0007669"/>
    <property type="project" value="TreeGrafter"/>
</dbReference>
<reference evidence="6 7" key="1">
    <citation type="submission" date="2015-08" db="EMBL/GenBank/DDBJ databases">
        <title>Next Generation Sequencing and Analysis of the Genome of Puccinia sorghi L Schw, the Causal Agent of Maize Common Rust.</title>
        <authorList>
            <person name="Rochi L."/>
            <person name="Burguener G."/>
            <person name="Darino M."/>
            <person name="Turjanski A."/>
            <person name="Kreff E."/>
            <person name="Dieguez M.J."/>
            <person name="Sacco F."/>
        </authorList>
    </citation>
    <scope>NUCLEOTIDE SEQUENCE [LARGE SCALE GENOMIC DNA]</scope>
    <source>
        <strain evidence="6 7">RO10H11247</strain>
    </source>
</reference>
<protein>
    <recommendedName>
        <fullName evidence="8">Golgi to ER traffic-protein</fullName>
    </recommendedName>
</protein>
<evidence type="ECO:0000313" key="7">
    <source>
        <dbReference type="Proteomes" id="UP000037035"/>
    </source>
</evidence>
<dbReference type="AlphaFoldDB" id="A0A0L6VVU7"/>
<dbReference type="PANTHER" id="PTHR28263:SF1">
    <property type="entry name" value="GOLGI TO ER TRAFFIC PROTEIN 2"/>
    <property type="match status" value="1"/>
</dbReference>
<keyword evidence="2 5" id="KW-1133">Transmembrane helix</keyword>
<accession>A0A0L6VVU7</accession>
<dbReference type="VEuPathDB" id="FungiDB:VP01_103g3"/>
<feature type="compositionally biased region" description="Low complexity" evidence="4">
    <location>
        <begin position="80"/>
        <end position="98"/>
    </location>
</feature>
<sequence length="354" mass="38791">MASDENTNQATDAANPSPARLRAEARKQKILSKGNDRLAKITGAMKGSHTYIHSESETVASEPPDVDISKLDSNDQPPNSSSTEPRLPSSSPSSTLTPQKQSIPERSTKKKHSDQSINRAPMNSSIPPNAADPMLQMMKAMGLELPNPGGLPSDQMFGTEGAPNPMMQQAFAGLSGMQMGGQPAREKTWADRIFPLINLLTVVGLVVSAVLWWNPLSNYWRQLQGSGQINEHLNVDLKAEWETLYPTGSTPSVRQALGPAPVFWMFVTIELALQATRYMFNWGSAPAPGLLDTLIFSLPRPYSTLASTTVKYFYITSSLIDDLCLLIFGVGCVVLWLEWKDLSDHSIFSLFQPN</sequence>
<keyword evidence="3 5" id="KW-0472">Membrane</keyword>
<proteinExistence type="predicted"/>
<keyword evidence="7" id="KW-1185">Reference proteome</keyword>
<feature type="transmembrane region" description="Helical" evidence="5">
    <location>
        <begin position="312"/>
        <end position="337"/>
    </location>
</feature>
<evidence type="ECO:0000256" key="1">
    <source>
        <dbReference type="ARBA" id="ARBA00022692"/>
    </source>
</evidence>
<evidence type="ECO:0000313" key="6">
    <source>
        <dbReference type="EMBL" id="KNZ64335.1"/>
    </source>
</evidence>
<feature type="compositionally biased region" description="Polar residues" evidence="4">
    <location>
        <begin position="115"/>
        <end position="127"/>
    </location>
</feature>
<dbReference type="OrthoDB" id="5393181at2759"/>
<dbReference type="Proteomes" id="UP000037035">
    <property type="component" value="Unassembled WGS sequence"/>
</dbReference>
<keyword evidence="1 5" id="KW-0812">Transmembrane</keyword>
<name>A0A0L6VVU7_9BASI</name>
<evidence type="ECO:0000256" key="5">
    <source>
        <dbReference type="SAM" id="Phobius"/>
    </source>
</evidence>
<feature type="region of interest" description="Disordered" evidence="4">
    <location>
        <begin position="1"/>
        <end position="131"/>
    </location>
</feature>
<dbReference type="PANTHER" id="PTHR28263">
    <property type="entry name" value="GOLGI TO ER TRAFFIC PROTEIN 2"/>
    <property type="match status" value="1"/>
</dbReference>
<organism evidence="6 7">
    <name type="scientific">Puccinia sorghi</name>
    <dbReference type="NCBI Taxonomy" id="27349"/>
    <lineage>
        <taxon>Eukaryota</taxon>
        <taxon>Fungi</taxon>
        <taxon>Dikarya</taxon>
        <taxon>Basidiomycota</taxon>
        <taxon>Pucciniomycotina</taxon>
        <taxon>Pucciniomycetes</taxon>
        <taxon>Pucciniales</taxon>
        <taxon>Pucciniaceae</taxon>
        <taxon>Puccinia</taxon>
    </lineage>
</organism>
<gene>
    <name evidence="6" type="ORF">VP01_103g3</name>
</gene>
<feature type="transmembrane region" description="Helical" evidence="5">
    <location>
        <begin position="193"/>
        <end position="213"/>
    </location>
</feature>
<evidence type="ECO:0000256" key="3">
    <source>
        <dbReference type="ARBA" id="ARBA00023136"/>
    </source>
</evidence>
<evidence type="ECO:0008006" key="8">
    <source>
        <dbReference type="Google" id="ProtNLM"/>
    </source>
</evidence>